<dbReference type="EMBL" id="ML732846">
    <property type="protein sequence ID" value="KAB8269439.1"/>
    <property type="molecule type" value="Genomic_DNA"/>
</dbReference>
<gene>
    <name evidence="1" type="ORF">BDV30DRAFT_188006</name>
</gene>
<organism evidence="1 2">
    <name type="scientific">Aspergillus minisclerotigenes</name>
    <dbReference type="NCBI Taxonomy" id="656917"/>
    <lineage>
        <taxon>Eukaryota</taxon>
        <taxon>Fungi</taxon>
        <taxon>Dikarya</taxon>
        <taxon>Ascomycota</taxon>
        <taxon>Pezizomycotina</taxon>
        <taxon>Eurotiomycetes</taxon>
        <taxon>Eurotiomycetidae</taxon>
        <taxon>Eurotiales</taxon>
        <taxon>Aspergillaceae</taxon>
        <taxon>Aspergillus</taxon>
        <taxon>Aspergillus subgen. Circumdati</taxon>
    </lineage>
</organism>
<proteinExistence type="predicted"/>
<dbReference type="Proteomes" id="UP000326289">
    <property type="component" value="Unassembled WGS sequence"/>
</dbReference>
<accession>A0A5N6IU70</accession>
<protein>
    <submittedName>
        <fullName evidence="1">Uncharacterized protein</fullName>
    </submittedName>
</protein>
<sequence length="59" mass="6818">MNVRNLDVKRRKGDMLLVLAILQPSLYQSLLLKINLMPVYSYRNTAWLVSQNAEVPKSD</sequence>
<dbReference type="AlphaFoldDB" id="A0A5N6IU70"/>
<evidence type="ECO:0000313" key="1">
    <source>
        <dbReference type="EMBL" id="KAB8269439.1"/>
    </source>
</evidence>
<reference evidence="1 2" key="1">
    <citation type="submission" date="2019-04" db="EMBL/GenBank/DDBJ databases">
        <title>Fungal friends and foes A comparative genomics study of 23 Aspergillus species from section Flavi.</title>
        <authorList>
            <consortium name="DOE Joint Genome Institute"/>
            <person name="Kjaerbolling I."/>
            <person name="Vesth T.C."/>
            <person name="Frisvad J.C."/>
            <person name="Nybo J.L."/>
            <person name="Theobald S."/>
            <person name="Kildgaard S."/>
            <person name="Petersen T.I."/>
            <person name="Kuo A."/>
            <person name="Sato A."/>
            <person name="Lyhne E.K."/>
            <person name="Kogle M.E."/>
            <person name="Wiebenga A."/>
            <person name="Kun R.S."/>
            <person name="Lubbers R.J."/>
            <person name="Makela M.R."/>
            <person name="Barry K."/>
            <person name="Chovatia M."/>
            <person name="Clum A."/>
            <person name="Daum C."/>
            <person name="Haridas S."/>
            <person name="He G."/>
            <person name="LaButti K."/>
            <person name="Lipzen A."/>
            <person name="Mondo S."/>
            <person name="Pangilinan J."/>
            <person name="Riley R."/>
            <person name="Salamov A."/>
            <person name="Simmons B.A."/>
            <person name="Magnuson J.K."/>
            <person name="Henrissat B."/>
            <person name="Mortensen U.H."/>
            <person name="Larsen T.O."/>
            <person name="De vries R.P."/>
            <person name="Grigoriev I.V."/>
            <person name="Machida M."/>
            <person name="Baker S.E."/>
            <person name="Andersen M.R."/>
        </authorList>
    </citation>
    <scope>NUCLEOTIDE SEQUENCE [LARGE SCALE GENOMIC DNA]</scope>
    <source>
        <strain evidence="1 2">CBS 117635</strain>
    </source>
</reference>
<evidence type="ECO:0000313" key="2">
    <source>
        <dbReference type="Proteomes" id="UP000326289"/>
    </source>
</evidence>
<keyword evidence="2" id="KW-1185">Reference proteome</keyword>
<name>A0A5N6IU70_9EURO</name>